<dbReference type="EMBL" id="FRBT01000009">
    <property type="protein sequence ID" value="SHM76113.1"/>
    <property type="molecule type" value="Genomic_DNA"/>
</dbReference>
<accession>A0A1M7LDJ2</accession>
<dbReference type="AlphaFoldDB" id="A0A1M7LDJ2"/>
<evidence type="ECO:0000313" key="2">
    <source>
        <dbReference type="Proteomes" id="UP000184028"/>
    </source>
</evidence>
<dbReference type="RefSeq" id="WP_068840560.1">
    <property type="nucleotide sequence ID" value="NZ_FRBT01000009.1"/>
</dbReference>
<proteinExistence type="predicted"/>
<reference evidence="2" key="1">
    <citation type="submission" date="2016-11" db="EMBL/GenBank/DDBJ databases">
        <authorList>
            <person name="Varghese N."/>
            <person name="Submissions S."/>
        </authorList>
    </citation>
    <scope>NUCLEOTIDE SEQUENCE [LARGE SCALE GENOMIC DNA]</scope>
    <source>
        <strain evidence="2">DSM 24724</strain>
    </source>
</reference>
<evidence type="ECO:0000313" key="1">
    <source>
        <dbReference type="EMBL" id="SHM76113.1"/>
    </source>
</evidence>
<dbReference type="Proteomes" id="UP000184028">
    <property type="component" value="Unassembled WGS sequence"/>
</dbReference>
<protein>
    <submittedName>
        <fullName evidence="1">Uncharacterized protein</fullName>
    </submittedName>
</protein>
<sequence length="70" mass="8005">MENVNNPSSENYCKCFHSSIYTAGNTDFIYTKAYQGDWGDWDDQPEIVIIETNVYDLSVNDTRTAEDSIV</sequence>
<keyword evidence="2" id="KW-1185">Reference proteome</keyword>
<gene>
    <name evidence="1" type="ORF">SAMN05444484_10969</name>
</gene>
<dbReference type="OrthoDB" id="1366813at2"/>
<name>A0A1M7LDJ2_9FLAO</name>
<organism evidence="1 2">
    <name type="scientific">Flavobacterium chilense</name>
    <dbReference type="NCBI Taxonomy" id="946677"/>
    <lineage>
        <taxon>Bacteria</taxon>
        <taxon>Pseudomonadati</taxon>
        <taxon>Bacteroidota</taxon>
        <taxon>Flavobacteriia</taxon>
        <taxon>Flavobacteriales</taxon>
        <taxon>Flavobacteriaceae</taxon>
        <taxon>Flavobacterium</taxon>
    </lineage>
</organism>